<dbReference type="EMBL" id="LBQX01000002">
    <property type="protein sequence ID" value="KKP87303.1"/>
    <property type="molecule type" value="Genomic_DNA"/>
</dbReference>
<dbReference type="CDD" id="cd07187">
    <property type="entry name" value="YvcK_like"/>
    <property type="match status" value="1"/>
</dbReference>
<gene>
    <name evidence="3" type="ORF">UR89_C0002G0003</name>
</gene>
<accession>A0A0G0D1S5</accession>
<dbReference type="GO" id="GO:0005737">
    <property type="term" value="C:cytoplasm"/>
    <property type="evidence" value="ECO:0007669"/>
    <property type="project" value="UniProtKB-SubCell"/>
</dbReference>
<evidence type="ECO:0000313" key="3">
    <source>
        <dbReference type="EMBL" id="KKP87303.1"/>
    </source>
</evidence>
<evidence type="ECO:0000313" key="4">
    <source>
        <dbReference type="Proteomes" id="UP000034536"/>
    </source>
</evidence>
<dbReference type="InterPro" id="IPR038136">
    <property type="entry name" value="CofD-like_dom_sf"/>
</dbReference>
<comment type="subcellular location">
    <subcellularLocation>
        <location evidence="2">Cytoplasm</location>
    </subcellularLocation>
</comment>
<comment type="function">
    <text evidence="2">Required for morphogenesis under gluconeogenic growth conditions.</text>
</comment>
<evidence type="ECO:0000256" key="1">
    <source>
        <dbReference type="ARBA" id="ARBA00022490"/>
    </source>
</evidence>
<dbReference type="GO" id="GO:0043743">
    <property type="term" value="F:LPPG:FO 2-phospho-L-lactate transferase activity"/>
    <property type="evidence" value="ECO:0007669"/>
    <property type="project" value="InterPro"/>
</dbReference>
<comment type="caution">
    <text evidence="3">The sequence shown here is derived from an EMBL/GenBank/DDBJ whole genome shotgun (WGS) entry which is preliminary data.</text>
</comment>
<dbReference type="PATRIC" id="fig|1618479.3.peg.17"/>
<proteinExistence type="inferred from homology"/>
<protein>
    <recommendedName>
        <fullName evidence="2">Putative gluconeogenesis factor</fullName>
    </recommendedName>
</protein>
<evidence type="ECO:0000256" key="2">
    <source>
        <dbReference type="HAMAP-Rule" id="MF_00973"/>
    </source>
</evidence>
<dbReference type="HAMAP" id="MF_00973">
    <property type="entry name" value="Gluconeogen_factor"/>
    <property type="match status" value="1"/>
</dbReference>
<dbReference type="AlphaFoldDB" id="A0A0G0D1S5"/>
<dbReference type="SUPFAM" id="SSF142338">
    <property type="entry name" value="CofD-like"/>
    <property type="match status" value="1"/>
</dbReference>
<dbReference type="GO" id="GO:0008360">
    <property type="term" value="P:regulation of cell shape"/>
    <property type="evidence" value="ECO:0007669"/>
    <property type="project" value="UniProtKB-UniRule"/>
</dbReference>
<organism evidence="3 4">
    <name type="scientific">Candidatus Roizmanbacteria bacterium GW2011_GWA2_35_8</name>
    <dbReference type="NCBI Taxonomy" id="1618479"/>
    <lineage>
        <taxon>Bacteria</taxon>
        <taxon>Candidatus Roizmaniibacteriota</taxon>
    </lineage>
</organism>
<comment type="similarity">
    <text evidence="2">Belongs to the gluconeogenesis factor family.</text>
</comment>
<dbReference type="NCBIfam" id="TIGR01826">
    <property type="entry name" value="CofD_related"/>
    <property type="match status" value="1"/>
</dbReference>
<dbReference type="InterPro" id="IPR002882">
    <property type="entry name" value="CofD"/>
</dbReference>
<sequence>MKKITVIGGGTGAYVVLSGLKDLNEDLSVVVSMMDSGGSTGRLRDQLGILPPGDLRQCLVALSDAPVLWRKLFLYRFEKGDLKGHNFGNLFLAALEKVSTKYDQALDTASYVLKTKGEVIPVTLDKLHLSAEYENGKVVNGEGLIDENHAERSKIKKAYLSPEGTANINAIKAIKSTEYLVIGPGDLYTSIIPVLLVKGIREAILKTNLKIIYILNLMTKNGQTTNYKASDHLIDLEKYLGRAPDFVLVNNGEIDEEIKTWYKKNNEVQVENDLAKNSFTVISSDLVDNDKKEKNKSDILYRSILRHDSKKIKEVLKKIFYA</sequence>
<dbReference type="Proteomes" id="UP000034536">
    <property type="component" value="Unassembled WGS sequence"/>
</dbReference>
<dbReference type="Pfam" id="PF01933">
    <property type="entry name" value="CofD"/>
    <property type="match status" value="1"/>
</dbReference>
<dbReference type="PANTHER" id="PTHR30135">
    <property type="entry name" value="UNCHARACTERIZED PROTEIN YVCK-RELATED"/>
    <property type="match status" value="1"/>
</dbReference>
<dbReference type="PANTHER" id="PTHR30135:SF3">
    <property type="entry name" value="GLUCONEOGENESIS FACTOR-RELATED"/>
    <property type="match status" value="1"/>
</dbReference>
<keyword evidence="1 2" id="KW-0963">Cytoplasm</keyword>
<reference evidence="3 4" key="1">
    <citation type="journal article" date="2015" name="Nature">
        <title>rRNA introns, odd ribosomes, and small enigmatic genomes across a large radiation of phyla.</title>
        <authorList>
            <person name="Brown C.T."/>
            <person name="Hug L.A."/>
            <person name="Thomas B.C."/>
            <person name="Sharon I."/>
            <person name="Castelle C.J."/>
            <person name="Singh A."/>
            <person name="Wilkins M.J."/>
            <person name="Williams K.H."/>
            <person name="Banfield J.F."/>
        </authorList>
    </citation>
    <scope>NUCLEOTIDE SEQUENCE [LARGE SCALE GENOMIC DNA]</scope>
</reference>
<name>A0A0G0D1S5_9BACT</name>
<dbReference type="InterPro" id="IPR010119">
    <property type="entry name" value="Gluconeogen_factor"/>
</dbReference>
<dbReference type="Gene3D" id="3.40.50.10680">
    <property type="entry name" value="CofD-like domains"/>
    <property type="match status" value="1"/>
</dbReference>